<keyword evidence="9" id="KW-1185">Reference proteome</keyword>
<feature type="transmembrane region" description="Helical" evidence="7">
    <location>
        <begin position="53"/>
        <end position="74"/>
    </location>
</feature>
<accession>A0ABP8XBT8</accession>
<dbReference type="Pfam" id="PF01594">
    <property type="entry name" value="AI-2E_transport"/>
    <property type="match status" value="1"/>
</dbReference>
<dbReference type="InterPro" id="IPR002549">
    <property type="entry name" value="AI-2E-like"/>
</dbReference>
<organism evidence="8 9">
    <name type="scientific">Kocuria gwangalliensis</name>
    <dbReference type="NCBI Taxonomy" id="501592"/>
    <lineage>
        <taxon>Bacteria</taxon>
        <taxon>Bacillati</taxon>
        <taxon>Actinomycetota</taxon>
        <taxon>Actinomycetes</taxon>
        <taxon>Micrococcales</taxon>
        <taxon>Micrococcaceae</taxon>
        <taxon>Kocuria</taxon>
    </lineage>
</organism>
<evidence type="ECO:0000256" key="4">
    <source>
        <dbReference type="ARBA" id="ARBA00022989"/>
    </source>
</evidence>
<evidence type="ECO:0000313" key="9">
    <source>
        <dbReference type="Proteomes" id="UP001501446"/>
    </source>
</evidence>
<evidence type="ECO:0008006" key="10">
    <source>
        <dbReference type="Google" id="ProtNLM"/>
    </source>
</evidence>
<evidence type="ECO:0000256" key="1">
    <source>
        <dbReference type="ARBA" id="ARBA00004141"/>
    </source>
</evidence>
<keyword evidence="4 7" id="KW-1133">Transmembrane helix</keyword>
<keyword evidence="5 7" id="KW-0472">Membrane</keyword>
<feature type="transmembrane region" description="Helical" evidence="7">
    <location>
        <begin position="80"/>
        <end position="98"/>
    </location>
</feature>
<feature type="transmembrane region" description="Helical" evidence="7">
    <location>
        <begin position="110"/>
        <end position="134"/>
    </location>
</feature>
<comment type="caution">
    <text evidence="8">The sequence shown here is derived from an EMBL/GenBank/DDBJ whole genome shotgun (WGS) entry which is preliminary data.</text>
</comment>
<keyword evidence="3 7" id="KW-0812">Transmembrane</keyword>
<feature type="transmembrane region" description="Helical" evidence="7">
    <location>
        <begin position="190"/>
        <end position="215"/>
    </location>
</feature>
<comment type="subcellular location">
    <subcellularLocation>
        <location evidence="1">Membrane</location>
        <topology evidence="1">Multi-pass membrane protein</topology>
    </subcellularLocation>
</comment>
<evidence type="ECO:0000256" key="5">
    <source>
        <dbReference type="ARBA" id="ARBA00023136"/>
    </source>
</evidence>
<evidence type="ECO:0000256" key="6">
    <source>
        <dbReference type="SAM" id="MobiDB-lite"/>
    </source>
</evidence>
<evidence type="ECO:0000256" key="7">
    <source>
        <dbReference type="SAM" id="Phobius"/>
    </source>
</evidence>
<proteinExistence type="inferred from homology"/>
<feature type="region of interest" description="Disordered" evidence="6">
    <location>
        <begin position="1"/>
        <end position="36"/>
    </location>
</feature>
<dbReference type="EMBL" id="BAABLN010000034">
    <property type="protein sequence ID" value="GAA4704470.1"/>
    <property type="molecule type" value="Genomic_DNA"/>
</dbReference>
<reference evidence="9" key="1">
    <citation type="journal article" date="2019" name="Int. J. Syst. Evol. Microbiol.">
        <title>The Global Catalogue of Microorganisms (GCM) 10K type strain sequencing project: providing services to taxonomists for standard genome sequencing and annotation.</title>
        <authorList>
            <consortium name="The Broad Institute Genomics Platform"/>
            <consortium name="The Broad Institute Genome Sequencing Center for Infectious Disease"/>
            <person name="Wu L."/>
            <person name="Ma J."/>
        </authorList>
    </citation>
    <scope>NUCLEOTIDE SEQUENCE [LARGE SCALE GENOMIC DNA]</scope>
    <source>
        <strain evidence="9">JCM 18958</strain>
    </source>
</reference>
<evidence type="ECO:0000256" key="3">
    <source>
        <dbReference type="ARBA" id="ARBA00022692"/>
    </source>
</evidence>
<protein>
    <recommendedName>
        <fullName evidence="10">AI-2E family transporter</fullName>
    </recommendedName>
</protein>
<name>A0ABP8XBT8_9MICC</name>
<evidence type="ECO:0000256" key="2">
    <source>
        <dbReference type="ARBA" id="ARBA00009773"/>
    </source>
</evidence>
<gene>
    <name evidence="8" type="ORF">GCM10025781_24310</name>
</gene>
<dbReference type="RefSeq" id="WP_345311643.1">
    <property type="nucleotide sequence ID" value="NZ_BAABLN010000034.1"/>
</dbReference>
<evidence type="ECO:0000313" key="8">
    <source>
        <dbReference type="EMBL" id="GAA4704470.1"/>
    </source>
</evidence>
<dbReference type="Proteomes" id="UP001501446">
    <property type="component" value="Unassembled WGS sequence"/>
</dbReference>
<comment type="similarity">
    <text evidence="2">Belongs to the autoinducer-2 exporter (AI-2E) (TC 2.A.86) family.</text>
</comment>
<sequence length="252" mass="26410">MRVPPGSTTSQQIGRHSIASRSHEVSPHRQLSRPAAPAKSSFMKLWTDALGRAAIRGVQLLVLIAVAAVVFYVLLAVKVVVLAVLVALILASAVRPLVSALERHGWHSAPAAAVVFLSLLLLLGGVVTGVALGIRGSLPDLTTAAASGWRQLQDLVHGGPLPVPLDAGTVNDALSQVGDYLKSATARNSAITGLSVAAEVLTGTVLMVIVLFFFLKDGPRLWAFVLRWFRGSTRARPPRAVAPAEHDGAPGT</sequence>
<feature type="compositionally biased region" description="Polar residues" evidence="6">
    <location>
        <begin position="1"/>
        <end position="14"/>
    </location>
</feature>